<organism evidence="3 4">
    <name type="scientific">Capsulimonas corticalis</name>
    <dbReference type="NCBI Taxonomy" id="2219043"/>
    <lineage>
        <taxon>Bacteria</taxon>
        <taxon>Bacillati</taxon>
        <taxon>Armatimonadota</taxon>
        <taxon>Armatimonadia</taxon>
        <taxon>Capsulimonadales</taxon>
        <taxon>Capsulimonadaceae</taxon>
        <taxon>Capsulimonas</taxon>
    </lineage>
</organism>
<name>A0A402D5F2_9BACT</name>
<feature type="region of interest" description="Disordered" evidence="1">
    <location>
        <begin position="25"/>
        <end position="53"/>
    </location>
</feature>
<keyword evidence="4" id="KW-1185">Reference proteome</keyword>
<evidence type="ECO:0000256" key="1">
    <source>
        <dbReference type="SAM" id="MobiDB-lite"/>
    </source>
</evidence>
<proteinExistence type="predicted"/>
<gene>
    <name evidence="3" type="ORF">CCAX7_18170</name>
</gene>
<sequence>MKATFKQIIPLAALLALSTGAFAQGPGFGGPPPPGGFGGPGGGGFQMPPEARAKMQAWRKWRDSHKNVSSVQRSVRAISALEQDPRTKLTKPQARAILGVLKAWRNRPVMTDAQARQVNQQITAPLSIPQLKKLATLSADRRGGPGGGPGGRPGGGFGGGGFGGGRPGGGPGGGPGGRPGGFDPSKISAPHDYNPLNPSTLPFERQRGRAQQELDQLVATLSATAR</sequence>
<reference evidence="3 4" key="1">
    <citation type="journal article" date="2019" name="Int. J. Syst. Evol. Microbiol.">
        <title>Capsulimonas corticalis gen. nov., sp. nov., an aerobic capsulated bacterium, of a novel bacterial order, Capsulimonadales ord. nov., of the class Armatimonadia of the phylum Armatimonadetes.</title>
        <authorList>
            <person name="Li J."/>
            <person name="Kudo C."/>
            <person name="Tonouchi A."/>
        </authorList>
    </citation>
    <scope>NUCLEOTIDE SEQUENCE [LARGE SCALE GENOMIC DNA]</scope>
    <source>
        <strain evidence="3 4">AX-7</strain>
    </source>
</reference>
<feature type="signal peptide" evidence="2">
    <location>
        <begin position="1"/>
        <end position="23"/>
    </location>
</feature>
<feature type="compositionally biased region" description="Gly residues" evidence="1">
    <location>
        <begin position="36"/>
        <end position="45"/>
    </location>
</feature>
<feature type="compositionally biased region" description="Gly residues" evidence="1">
    <location>
        <begin position="144"/>
        <end position="180"/>
    </location>
</feature>
<dbReference type="Proteomes" id="UP000287394">
    <property type="component" value="Chromosome"/>
</dbReference>
<protein>
    <submittedName>
        <fullName evidence="3">Uncharacterized protein</fullName>
    </submittedName>
</protein>
<accession>A0A402D5F2</accession>
<evidence type="ECO:0000313" key="3">
    <source>
        <dbReference type="EMBL" id="BDI29766.1"/>
    </source>
</evidence>
<feature type="region of interest" description="Disordered" evidence="1">
    <location>
        <begin position="138"/>
        <end position="212"/>
    </location>
</feature>
<dbReference type="EMBL" id="AP025739">
    <property type="protein sequence ID" value="BDI29766.1"/>
    <property type="molecule type" value="Genomic_DNA"/>
</dbReference>
<keyword evidence="2" id="KW-0732">Signal</keyword>
<dbReference type="KEGG" id="ccot:CCAX7_18170"/>
<evidence type="ECO:0000256" key="2">
    <source>
        <dbReference type="SAM" id="SignalP"/>
    </source>
</evidence>
<dbReference type="AlphaFoldDB" id="A0A402D5F2"/>
<feature type="chain" id="PRO_5043602005" evidence="2">
    <location>
        <begin position="24"/>
        <end position="226"/>
    </location>
</feature>
<evidence type="ECO:0000313" key="4">
    <source>
        <dbReference type="Proteomes" id="UP000287394"/>
    </source>
</evidence>
<dbReference type="RefSeq" id="WP_165864626.1">
    <property type="nucleotide sequence ID" value="NZ_AP025739.1"/>
</dbReference>